<keyword evidence="2" id="KW-1185">Reference proteome</keyword>
<organism evidence="1 2">
    <name type="scientific">Catharanthus roseus</name>
    <name type="common">Madagascar periwinkle</name>
    <name type="synonym">Vinca rosea</name>
    <dbReference type="NCBI Taxonomy" id="4058"/>
    <lineage>
        <taxon>Eukaryota</taxon>
        <taxon>Viridiplantae</taxon>
        <taxon>Streptophyta</taxon>
        <taxon>Embryophyta</taxon>
        <taxon>Tracheophyta</taxon>
        <taxon>Spermatophyta</taxon>
        <taxon>Magnoliopsida</taxon>
        <taxon>eudicotyledons</taxon>
        <taxon>Gunneridae</taxon>
        <taxon>Pentapetalae</taxon>
        <taxon>asterids</taxon>
        <taxon>lamiids</taxon>
        <taxon>Gentianales</taxon>
        <taxon>Apocynaceae</taxon>
        <taxon>Rauvolfioideae</taxon>
        <taxon>Vinceae</taxon>
        <taxon>Catharanthinae</taxon>
        <taxon>Catharanthus</taxon>
    </lineage>
</organism>
<sequence>MWEEEKWYSNPERFPQQRKSKLDDRGDGLFQILKKINDNTYNVDLPGHYNVSTIFNASDLSLFDIDDGDSQTNPFQEGEDDMNRLDMQEHQGVVKRVKVKQLKSHKIKLSKRSFKG</sequence>
<proteinExistence type="predicted"/>
<reference evidence="2" key="1">
    <citation type="journal article" date="2023" name="Nat. Plants">
        <title>Single-cell RNA sequencing provides a high-resolution roadmap for understanding the multicellular compartmentation of specialized metabolism.</title>
        <authorList>
            <person name="Sun S."/>
            <person name="Shen X."/>
            <person name="Li Y."/>
            <person name="Li Y."/>
            <person name="Wang S."/>
            <person name="Li R."/>
            <person name="Zhang H."/>
            <person name="Shen G."/>
            <person name="Guo B."/>
            <person name="Wei J."/>
            <person name="Xu J."/>
            <person name="St-Pierre B."/>
            <person name="Chen S."/>
            <person name="Sun C."/>
        </authorList>
    </citation>
    <scope>NUCLEOTIDE SEQUENCE [LARGE SCALE GENOMIC DNA]</scope>
</reference>
<comment type="caution">
    <text evidence="1">The sequence shown here is derived from an EMBL/GenBank/DDBJ whole genome shotgun (WGS) entry which is preliminary data.</text>
</comment>
<evidence type="ECO:0000313" key="1">
    <source>
        <dbReference type="EMBL" id="KAI5667292.1"/>
    </source>
</evidence>
<evidence type="ECO:0000313" key="2">
    <source>
        <dbReference type="Proteomes" id="UP001060085"/>
    </source>
</evidence>
<accession>A0ACC0B3S4</accession>
<dbReference type="EMBL" id="CM044704">
    <property type="protein sequence ID" value="KAI5667292.1"/>
    <property type="molecule type" value="Genomic_DNA"/>
</dbReference>
<name>A0ACC0B3S4_CATRO</name>
<gene>
    <name evidence="1" type="ORF">M9H77_17145</name>
</gene>
<dbReference type="Proteomes" id="UP001060085">
    <property type="component" value="Linkage Group LG04"/>
</dbReference>
<protein>
    <submittedName>
        <fullName evidence="1">Uncharacterized protein</fullName>
    </submittedName>
</protein>